<dbReference type="GO" id="GO:0015095">
    <property type="term" value="F:magnesium ion transmembrane transporter activity"/>
    <property type="evidence" value="ECO:0007669"/>
    <property type="project" value="TreeGrafter"/>
</dbReference>
<evidence type="ECO:0000256" key="6">
    <source>
        <dbReference type="ARBA" id="ARBA00022989"/>
    </source>
</evidence>
<keyword evidence="6 9" id="KW-1133">Transmembrane helix</keyword>
<reference evidence="10 11" key="1">
    <citation type="journal article" date="2018" name="Front. Microbiol.">
        <title>Genome-Wide Analysis of Corynespora cassiicola Leaf Fall Disease Putative Effectors.</title>
        <authorList>
            <person name="Lopez D."/>
            <person name="Ribeiro S."/>
            <person name="Label P."/>
            <person name="Fumanal B."/>
            <person name="Venisse J.S."/>
            <person name="Kohler A."/>
            <person name="de Oliveira R.R."/>
            <person name="Labutti K."/>
            <person name="Lipzen A."/>
            <person name="Lail K."/>
            <person name="Bauer D."/>
            <person name="Ohm R.A."/>
            <person name="Barry K.W."/>
            <person name="Spatafora J."/>
            <person name="Grigoriev I.V."/>
            <person name="Martin F.M."/>
            <person name="Pujade-Renaud V."/>
        </authorList>
    </citation>
    <scope>NUCLEOTIDE SEQUENCE [LARGE SCALE GENOMIC DNA]</scope>
    <source>
        <strain evidence="10 11">Philippines</strain>
    </source>
</reference>
<evidence type="ECO:0000256" key="8">
    <source>
        <dbReference type="SAM" id="MobiDB-lite"/>
    </source>
</evidence>
<organism evidence="10 11">
    <name type="scientific">Corynespora cassiicola Philippines</name>
    <dbReference type="NCBI Taxonomy" id="1448308"/>
    <lineage>
        <taxon>Eukaryota</taxon>
        <taxon>Fungi</taxon>
        <taxon>Dikarya</taxon>
        <taxon>Ascomycota</taxon>
        <taxon>Pezizomycotina</taxon>
        <taxon>Dothideomycetes</taxon>
        <taxon>Pleosporomycetidae</taxon>
        <taxon>Pleosporales</taxon>
        <taxon>Corynesporascaceae</taxon>
        <taxon>Corynespora</taxon>
    </lineage>
</organism>
<evidence type="ECO:0000256" key="2">
    <source>
        <dbReference type="ARBA" id="ARBA00009765"/>
    </source>
</evidence>
<evidence type="ECO:0000256" key="7">
    <source>
        <dbReference type="ARBA" id="ARBA00023136"/>
    </source>
</evidence>
<keyword evidence="4" id="KW-1003">Cell membrane</keyword>
<comment type="subcellular location">
    <subcellularLocation>
        <location evidence="1">Cell membrane</location>
        <topology evidence="1">Multi-pass membrane protein</topology>
    </subcellularLocation>
</comment>
<evidence type="ECO:0000256" key="9">
    <source>
        <dbReference type="SAM" id="Phobius"/>
    </source>
</evidence>
<dbReference type="GO" id="GO:0015087">
    <property type="term" value="F:cobalt ion transmembrane transporter activity"/>
    <property type="evidence" value="ECO:0007669"/>
    <property type="project" value="TreeGrafter"/>
</dbReference>
<dbReference type="Proteomes" id="UP000240883">
    <property type="component" value="Unassembled WGS sequence"/>
</dbReference>
<dbReference type="AlphaFoldDB" id="A0A2T2NKI1"/>
<evidence type="ECO:0008006" key="12">
    <source>
        <dbReference type="Google" id="ProtNLM"/>
    </source>
</evidence>
<feature type="compositionally biased region" description="Basic residues" evidence="8">
    <location>
        <begin position="248"/>
        <end position="260"/>
    </location>
</feature>
<gene>
    <name evidence="10" type="ORF">BS50DRAFT_574428</name>
</gene>
<dbReference type="InterPro" id="IPR045863">
    <property type="entry name" value="CorA_TM1_TM2"/>
</dbReference>
<protein>
    <recommendedName>
        <fullName evidence="12">Cora-domain-containing protein</fullName>
    </recommendedName>
</protein>
<name>A0A2T2NKI1_CORCC</name>
<feature type="compositionally biased region" description="Low complexity" evidence="8">
    <location>
        <begin position="13"/>
        <end position="26"/>
    </location>
</feature>
<dbReference type="SUPFAM" id="SSF143865">
    <property type="entry name" value="CorA soluble domain-like"/>
    <property type="match status" value="1"/>
</dbReference>
<evidence type="ECO:0000256" key="4">
    <source>
        <dbReference type="ARBA" id="ARBA00022475"/>
    </source>
</evidence>
<evidence type="ECO:0000313" key="10">
    <source>
        <dbReference type="EMBL" id="PSN65943.1"/>
    </source>
</evidence>
<proteinExistence type="inferred from homology"/>
<dbReference type="GO" id="GO:0005886">
    <property type="term" value="C:plasma membrane"/>
    <property type="evidence" value="ECO:0007669"/>
    <property type="project" value="UniProtKB-SubCell"/>
</dbReference>
<dbReference type="InterPro" id="IPR002523">
    <property type="entry name" value="MgTranspt_CorA/ZnTranspt_ZntB"/>
</dbReference>
<comment type="similarity">
    <text evidence="2">Belongs to the CorA metal ion transporter (MIT) (TC 1.A.35) family.</text>
</comment>
<keyword evidence="5 9" id="KW-0812">Transmembrane</keyword>
<dbReference type="GO" id="GO:0000287">
    <property type="term" value="F:magnesium ion binding"/>
    <property type="evidence" value="ECO:0007669"/>
    <property type="project" value="TreeGrafter"/>
</dbReference>
<evidence type="ECO:0000313" key="11">
    <source>
        <dbReference type="Proteomes" id="UP000240883"/>
    </source>
</evidence>
<dbReference type="EMBL" id="KZ678136">
    <property type="protein sequence ID" value="PSN65943.1"/>
    <property type="molecule type" value="Genomic_DNA"/>
</dbReference>
<keyword evidence="7 9" id="KW-0472">Membrane</keyword>
<evidence type="ECO:0000256" key="1">
    <source>
        <dbReference type="ARBA" id="ARBA00004651"/>
    </source>
</evidence>
<dbReference type="Gene3D" id="1.20.58.340">
    <property type="entry name" value="Magnesium transport protein CorA, transmembrane region"/>
    <property type="match status" value="2"/>
</dbReference>
<dbReference type="GO" id="GO:0050897">
    <property type="term" value="F:cobalt ion binding"/>
    <property type="evidence" value="ECO:0007669"/>
    <property type="project" value="TreeGrafter"/>
</dbReference>
<feature type="region of interest" description="Disordered" evidence="8">
    <location>
        <begin position="234"/>
        <end position="260"/>
    </location>
</feature>
<feature type="transmembrane region" description="Helical" evidence="9">
    <location>
        <begin position="538"/>
        <end position="557"/>
    </location>
</feature>
<dbReference type="STRING" id="1448308.A0A2T2NKI1"/>
<evidence type="ECO:0000256" key="3">
    <source>
        <dbReference type="ARBA" id="ARBA00022448"/>
    </source>
</evidence>
<dbReference type="InterPro" id="IPR045861">
    <property type="entry name" value="CorA_cytoplasmic_dom"/>
</dbReference>
<feature type="compositionally biased region" description="Basic and acidic residues" evidence="8">
    <location>
        <begin position="39"/>
        <end position="49"/>
    </location>
</feature>
<feature type="transmembrane region" description="Helical" evidence="9">
    <location>
        <begin position="572"/>
        <end position="593"/>
    </location>
</feature>
<keyword evidence="3" id="KW-0813">Transport</keyword>
<dbReference type="Pfam" id="PF01544">
    <property type="entry name" value="CorA"/>
    <property type="match status" value="1"/>
</dbReference>
<feature type="compositionally biased region" description="Low complexity" evidence="8">
    <location>
        <begin position="60"/>
        <end position="78"/>
    </location>
</feature>
<dbReference type="PANTHER" id="PTHR46494:SF1">
    <property type="entry name" value="CORA FAMILY METAL ION TRANSPORTER (EUROFUNG)"/>
    <property type="match status" value="1"/>
</dbReference>
<dbReference type="Gene3D" id="3.30.460.20">
    <property type="entry name" value="CorA soluble domain-like"/>
    <property type="match status" value="1"/>
</dbReference>
<keyword evidence="11" id="KW-1185">Reference proteome</keyword>
<accession>A0A2T2NKI1</accession>
<feature type="region of interest" description="Disordered" evidence="8">
    <location>
        <begin position="1"/>
        <end position="102"/>
    </location>
</feature>
<dbReference type="PANTHER" id="PTHR46494">
    <property type="entry name" value="CORA FAMILY METAL ION TRANSPORTER (EUROFUNG)"/>
    <property type="match status" value="1"/>
</dbReference>
<dbReference type="OrthoDB" id="165352at2759"/>
<sequence>MASPTDPRVQDFASPASPVSPEASQPEGQSQSQAAQDARPQDLRLDTQRAAETQAKSQSRGRSASAVSATAARGTTGVLSPDRCSIDSTLRRRPTRSNTVRHFGSPTRMQWEEAGAEPGVDTKKEVFEGGTYSSLHTHCDISVIDFGDAHVNSYPLDNDSLEDFLNKPKEPWARCRWINVNGLSWDVIRVLGNHKGLHRLAVEDLMNTTSRSKCDWYSDQAFLVLTLSKLVRMHPDDSDSDSDDEHIRRKPRQPKKKSRSLVKRIKSLFGSKSTYAPTKDLEHSWKAEEADKDYYLDATDSSGSRVHDADGPRRTLQRYQGSYNMDRTIYMEQNSALTRKNLAVSVEQVSIFLAADNTVISFFEYSGDEVEKPILRRLNSEDTVLRRSCDAGMLVQAIIDAIIDLAMPVVKAYEHAMGELELDVMREPAIAHSRSLYIMTSELSILLNTIRPIISIISSLRDHKQEALTPSNRSTHNNLANNINTIPISAQVLPYLNDIEDHCHTIVNSLEGMRKAAGNLIELIFNMIGSSQNESMRLLTTVTIFFLPLTFLVGYFGQNFEQFEGIKHSDAYFWYIAAPVTFVTVLGLCYDSIRKRWRKQRSKAQIRRAKRRHGRAFELRGVSSGMAMMMGLQEEEEGGFTRKVKKRQTLYSKGGIGSF</sequence>
<evidence type="ECO:0000256" key="5">
    <source>
        <dbReference type="ARBA" id="ARBA00022692"/>
    </source>
</evidence>
<dbReference type="SUPFAM" id="SSF144083">
    <property type="entry name" value="Magnesium transport protein CorA, transmembrane region"/>
    <property type="match status" value="1"/>
</dbReference>